<dbReference type="AlphaFoldDB" id="A0A0F8YWT4"/>
<gene>
    <name evidence="2" type="ORF">LCGC14_2768640</name>
</gene>
<protein>
    <submittedName>
        <fullName evidence="2">Uncharacterized protein</fullName>
    </submittedName>
</protein>
<proteinExistence type="predicted"/>
<comment type="caution">
    <text evidence="2">The sequence shown here is derived from an EMBL/GenBank/DDBJ whole genome shotgun (WGS) entry which is preliminary data.</text>
</comment>
<dbReference type="EMBL" id="LAZR01051097">
    <property type="protein sequence ID" value="KKK85897.1"/>
    <property type="molecule type" value="Genomic_DNA"/>
</dbReference>
<keyword evidence="1" id="KW-0175">Coiled coil</keyword>
<feature type="coiled-coil region" evidence="1">
    <location>
        <begin position="50"/>
        <end position="91"/>
    </location>
</feature>
<name>A0A0F8YWT4_9ZZZZ</name>
<sequence length="116" mass="12559">MSMIPFICEECEQELHVSVDSNIVVFPCSHCTEVVEDSTSQAEALWIERAEKAEAALGEAIKQVATMSDEMGKVEAERDELRKQRDALVKIVHAGSVRSPGACALLAEIAKEEAGG</sequence>
<evidence type="ECO:0000256" key="1">
    <source>
        <dbReference type="SAM" id="Coils"/>
    </source>
</evidence>
<reference evidence="2" key="1">
    <citation type="journal article" date="2015" name="Nature">
        <title>Complex archaea that bridge the gap between prokaryotes and eukaryotes.</title>
        <authorList>
            <person name="Spang A."/>
            <person name="Saw J.H."/>
            <person name="Jorgensen S.L."/>
            <person name="Zaremba-Niedzwiedzka K."/>
            <person name="Martijn J."/>
            <person name="Lind A.E."/>
            <person name="van Eijk R."/>
            <person name="Schleper C."/>
            <person name="Guy L."/>
            <person name="Ettema T.J."/>
        </authorList>
    </citation>
    <scope>NUCLEOTIDE SEQUENCE</scope>
</reference>
<organism evidence="2">
    <name type="scientific">marine sediment metagenome</name>
    <dbReference type="NCBI Taxonomy" id="412755"/>
    <lineage>
        <taxon>unclassified sequences</taxon>
        <taxon>metagenomes</taxon>
        <taxon>ecological metagenomes</taxon>
    </lineage>
</organism>
<evidence type="ECO:0000313" key="2">
    <source>
        <dbReference type="EMBL" id="KKK85897.1"/>
    </source>
</evidence>
<accession>A0A0F8YWT4</accession>